<dbReference type="AlphaFoldDB" id="A0A8X6V8L4"/>
<comment type="caution">
    <text evidence="2">The sequence shown here is derived from an EMBL/GenBank/DDBJ whole genome shotgun (WGS) entry which is preliminary data.</text>
</comment>
<keyword evidence="3" id="KW-1185">Reference proteome</keyword>
<gene>
    <name evidence="2" type="ORF">TNCV_1173221</name>
</gene>
<reference evidence="2" key="1">
    <citation type="submission" date="2020-08" db="EMBL/GenBank/DDBJ databases">
        <title>Multicomponent nature underlies the extraordinary mechanical properties of spider dragline silk.</title>
        <authorList>
            <person name="Kono N."/>
            <person name="Nakamura H."/>
            <person name="Mori M."/>
            <person name="Yoshida Y."/>
            <person name="Ohtoshi R."/>
            <person name="Malay A.D."/>
            <person name="Moran D.A.P."/>
            <person name="Tomita M."/>
            <person name="Numata K."/>
            <person name="Arakawa K."/>
        </authorList>
    </citation>
    <scope>NUCLEOTIDE SEQUENCE</scope>
</reference>
<sequence>MYSVELCVWLKGLEEDVTSLQDNVRPGWSWVEVQEESNSADNEDENNKNESSKGPSNTDAFSELETFMKWYEQQSECCPTQLLPLRRIRDLAAKK</sequence>
<evidence type="ECO:0000313" key="2">
    <source>
        <dbReference type="EMBL" id="GFY03364.1"/>
    </source>
</evidence>
<organism evidence="2 3">
    <name type="scientific">Trichonephila clavipes</name>
    <name type="common">Golden silk orbweaver</name>
    <name type="synonym">Nephila clavipes</name>
    <dbReference type="NCBI Taxonomy" id="2585209"/>
    <lineage>
        <taxon>Eukaryota</taxon>
        <taxon>Metazoa</taxon>
        <taxon>Ecdysozoa</taxon>
        <taxon>Arthropoda</taxon>
        <taxon>Chelicerata</taxon>
        <taxon>Arachnida</taxon>
        <taxon>Araneae</taxon>
        <taxon>Araneomorphae</taxon>
        <taxon>Entelegynae</taxon>
        <taxon>Araneoidea</taxon>
        <taxon>Nephilidae</taxon>
        <taxon>Trichonephila</taxon>
    </lineage>
</organism>
<dbReference type="EMBL" id="BMAU01021236">
    <property type="protein sequence ID" value="GFY03364.1"/>
    <property type="molecule type" value="Genomic_DNA"/>
</dbReference>
<evidence type="ECO:0000256" key="1">
    <source>
        <dbReference type="SAM" id="MobiDB-lite"/>
    </source>
</evidence>
<evidence type="ECO:0000313" key="3">
    <source>
        <dbReference type="Proteomes" id="UP000887159"/>
    </source>
</evidence>
<accession>A0A8X6V8L4</accession>
<feature type="region of interest" description="Disordered" evidence="1">
    <location>
        <begin position="33"/>
        <end position="59"/>
    </location>
</feature>
<name>A0A8X6V8L4_TRICX</name>
<dbReference type="Proteomes" id="UP000887159">
    <property type="component" value="Unassembled WGS sequence"/>
</dbReference>
<protein>
    <submittedName>
        <fullName evidence="2">Uncharacterized protein</fullName>
    </submittedName>
</protein>
<proteinExistence type="predicted"/>